<feature type="region of interest" description="Disordered" evidence="1">
    <location>
        <begin position="527"/>
        <end position="547"/>
    </location>
</feature>
<feature type="compositionally biased region" description="Low complexity" evidence="1">
    <location>
        <begin position="421"/>
        <end position="437"/>
    </location>
</feature>
<dbReference type="EMBL" id="JBDGHN010000002">
    <property type="protein sequence ID" value="MEN2751346.1"/>
    <property type="molecule type" value="Genomic_DNA"/>
</dbReference>
<dbReference type="RefSeq" id="WP_299219540.1">
    <property type="nucleotide sequence ID" value="NZ_JBDGHN010000002.1"/>
</dbReference>
<dbReference type="Gene3D" id="2.40.50.230">
    <property type="entry name" value="Gp5 N-terminal domain"/>
    <property type="match status" value="1"/>
</dbReference>
<reference evidence="4 5" key="1">
    <citation type="submission" date="2024-05" db="EMBL/GenBank/DDBJ databases">
        <authorList>
            <person name="Kim H.-Y."/>
            <person name="Kim E."/>
            <person name="Cai Y."/>
            <person name="Yang S.-M."/>
            <person name="Lee W."/>
        </authorList>
    </citation>
    <scope>NUCLEOTIDE SEQUENCE [LARGE SCALE GENOMIC DNA]</scope>
    <source>
        <strain evidence="4 5">FBL11</strain>
    </source>
</reference>
<evidence type="ECO:0000259" key="2">
    <source>
        <dbReference type="Pfam" id="PF10106"/>
    </source>
</evidence>
<gene>
    <name evidence="4" type="ORF">AAIR29_06825</name>
</gene>
<dbReference type="InterPro" id="IPR018769">
    <property type="entry name" value="VgrG2_DUF2345"/>
</dbReference>
<feature type="compositionally biased region" description="Polar residues" evidence="1">
    <location>
        <begin position="528"/>
        <end position="537"/>
    </location>
</feature>
<proteinExistence type="predicted"/>
<dbReference type="SUPFAM" id="SSF69279">
    <property type="entry name" value="Phage tail proteins"/>
    <property type="match status" value="1"/>
</dbReference>
<feature type="domain" description="DUF2345" evidence="2">
    <location>
        <begin position="731"/>
        <end position="877"/>
    </location>
</feature>
<evidence type="ECO:0000259" key="3">
    <source>
        <dbReference type="Pfam" id="PF13296"/>
    </source>
</evidence>
<dbReference type="InterPro" id="IPR028244">
    <property type="entry name" value="T6SS_Rhs_Vgr_dom"/>
</dbReference>
<dbReference type="Pfam" id="PF10106">
    <property type="entry name" value="DUF2345"/>
    <property type="match status" value="1"/>
</dbReference>
<feature type="domain" description="Putative type VI secretion system Rhs element associated Vgr" evidence="3">
    <location>
        <begin position="615"/>
        <end position="690"/>
    </location>
</feature>
<feature type="region of interest" description="Disordered" evidence="1">
    <location>
        <begin position="419"/>
        <end position="439"/>
    </location>
</feature>
<name>A0ABU9X7H3_9GAMM</name>
<dbReference type="Proteomes" id="UP001461960">
    <property type="component" value="Unassembled WGS sequence"/>
</dbReference>
<accession>A0ABU9X7H3</accession>
<protein>
    <submittedName>
        <fullName evidence="4">Contractile injection system protein, VgrG/Pvc8 family</fullName>
    </submittedName>
</protein>
<organism evidence="4 5">
    <name type="scientific">Psychrobacter saeujeotis</name>
    <dbReference type="NCBI Taxonomy" id="3143436"/>
    <lineage>
        <taxon>Bacteria</taxon>
        <taxon>Pseudomonadati</taxon>
        <taxon>Pseudomonadota</taxon>
        <taxon>Gammaproteobacteria</taxon>
        <taxon>Moraxellales</taxon>
        <taxon>Moraxellaceae</taxon>
        <taxon>Psychrobacter</taxon>
    </lineage>
</organism>
<dbReference type="Gene3D" id="4.10.220.110">
    <property type="match status" value="1"/>
</dbReference>
<dbReference type="Gene3D" id="2.30.110.50">
    <property type="match status" value="1"/>
</dbReference>
<evidence type="ECO:0000256" key="1">
    <source>
        <dbReference type="SAM" id="MobiDB-lite"/>
    </source>
</evidence>
<sequence>MPSQTARLHQLKVGSDILATTSLYPSAFFWTSSLNQSSLSHILVFSYDFLDSNACLSLISKPICLTTLSAAREPTCRCGLIQTVRYQHSDGAMHFYTLDIVTPDWQLTQSIHTRSFTHQSTLDIITAILNDYDFEWQLSEQLLSSDTLTRPLEMRSQSDVSDYDFISGLLADIGVTTYWVSGDSVDELGYWSLVSALDENALSSLNYSYEKSSVQSGQDSVDTLQMSAKQLGTRTVLVRADGLAADTIYEGVAEDDSPLTFDDTAVLFGAPSRVYSDASATRLAEQWVRANGCNREYYSATGAMRGLSIGSQVSINNLPSIGRLSTYCTAMIIVGIEPSSDSVSYHNQVLIRDWLTRTTKQTAQTAQTALSAIPEHGYDIARDTGIWVTATLLDSVIPYCPYPSKQSFVSSRYSGVTQARTGDTSTSSSPSYASQVTDDGLQRTITTPVSAGISPHDDGVTPPLRALQLSSGATHGWQFAPRLGQSVLLNHWYGDIDSPMISRSLYDGIGMGDNDYKDVTRRDAGLSNRHNLQNGSSPRWHGSGLGHSQICEDDTHSGWITGIAQYGLTSDSEVTLLFDDTPKSIGLEWTVNTKDRANAMQPISTSSATFASNEHVLELGVLRHRYSNHQSTSSGQGINLATDHGLQATAESGVLLSTFGIQHSQSEHESAWVNDAGQRQLKLGKELTETFLDAKQAHLQSTKAMKTANQSIEAFQETAQIIDDTLQTEVLGAPDVMLVSKDSILASASNTLSTAKTIVRQSGSTHSDVVAGNYTLTADSIESLAGVGGQAQLSGLHISANTKPLAIQAQGGELQLHCQQSMTIGSESGQVNISSPRQIKLQTSAGASLTIDESGVKLVCPGEIKVQAVKKSLVGGAKVNAPVIALPTSGLFSKAFDLKKLLPQDLIDQGISYKLINHSRGTEIEGKLDEDGQTLRVFGDKTEKVELELLGNVNRKGEIKVTDVSDQIECDNCSIENLFEDCGDNHAHDEDDFDC</sequence>
<dbReference type="Pfam" id="PF13296">
    <property type="entry name" value="T6SS_Vgr"/>
    <property type="match status" value="1"/>
</dbReference>
<keyword evidence="5" id="KW-1185">Reference proteome</keyword>
<dbReference type="Pfam" id="PF05954">
    <property type="entry name" value="Phage_GPD"/>
    <property type="match status" value="1"/>
</dbReference>
<evidence type="ECO:0000313" key="5">
    <source>
        <dbReference type="Proteomes" id="UP001461960"/>
    </source>
</evidence>
<dbReference type="InterPro" id="IPR037026">
    <property type="entry name" value="Vgr_OB-fold_dom_sf"/>
</dbReference>
<comment type="caution">
    <text evidence="4">The sequence shown here is derived from an EMBL/GenBank/DDBJ whole genome shotgun (WGS) entry which is preliminary data.</text>
</comment>
<dbReference type="SUPFAM" id="SSF69255">
    <property type="entry name" value="gp5 N-terminal domain-like"/>
    <property type="match status" value="1"/>
</dbReference>
<evidence type="ECO:0000313" key="4">
    <source>
        <dbReference type="EMBL" id="MEN2751346.1"/>
    </source>
</evidence>
<dbReference type="Gene3D" id="3.55.50.10">
    <property type="entry name" value="Baseplate protein-like domains"/>
    <property type="match status" value="1"/>
</dbReference>